<evidence type="ECO:0000256" key="2">
    <source>
        <dbReference type="ARBA" id="ARBA00022842"/>
    </source>
</evidence>
<dbReference type="SUPFAM" id="SSF56784">
    <property type="entry name" value="HAD-like"/>
    <property type="match status" value="1"/>
</dbReference>
<organism evidence="3 4">
    <name type="scientific">Bacillus thuringiensis</name>
    <dbReference type="NCBI Taxonomy" id="1428"/>
    <lineage>
        <taxon>Bacteria</taxon>
        <taxon>Bacillati</taxon>
        <taxon>Bacillota</taxon>
        <taxon>Bacilli</taxon>
        <taxon>Bacillales</taxon>
        <taxon>Bacillaceae</taxon>
        <taxon>Bacillus</taxon>
        <taxon>Bacillus cereus group</taxon>
    </lineage>
</organism>
<dbReference type="RefSeq" id="WP_061884305.1">
    <property type="nucleotide sequence ID" value="NZ_CP014282.1"/>
</dbReference>
<keyword evidence="1 3" id="KW-0378">Hydrolase</keyword>
<dbReference type="SFLD" id="SFLDG01129">
    <property type="entry name" value="C1.5:_HAD__Beta-PGM__Phosphata"/>
    <property type="match status" value="1"/>
</dbReference>
<dbReference type="InterPro" id="IPR023198">
    <property type="entry name" value="PGP-like_dom2"/>
</dbReference>
<dbReference type="InterPro" id="IPR036412">
    <property type="entry name" value="HAD-like_sf"/>
</dbReference>
<dbReference type="SFLD" id="SFLDS00003">
    <property type="entry name" value="Haloacid_Dehalogenase"/>
    <property type="match status" value="1"/>
</dbReference>
<dbReference type="GO" id="GO:0006281">
    <property type="term" value="P:DNA repair"/>
    <property type="evidence" value="ECO:0007669"/>
    <property type="project" value="TreeGrafter"/>
</dbReference>
<dbReference type="EMBL" id="CP032608">
    <property type="protein sequence ID" value="AYF84011.1"/>
    <property type="molecule type" value="Genomic_DNA"/>
</dbReference>
<protein>
    <submittedName>
        <fullName evidence="3">HAD family hydrolase</fullName>
    </submittedName>
</protein>
<proteinExistence type="predicted"/>
<dbReference type="InterPro" id="IPR050155">
    <property type="entry name" value="HAD-like_hydrolase_sf"/>
</dbReference>
<dbReference type="NCBIfam" id="TIGR01549">
    <property type="entry name" value="HAD-SF-IA-v1"/>
    <property type="match status" value="1"/>
</dbReference>
<evidence type="ECO:0000313" key="4">
    <source>
        <dbReference type="Proteomes" id="UP000269847"/>
    </source>
</evidence>
<dbReference type="AlphaFoldDB" id="A0A9W3VEZ3"/>
<dbReference type="InterPro" id="IPR041492">
    <property type="entry name" value="HAD_2"/>
</dbReference>
<dbReference type="PANTHER" id="PTHR43434">
    <property type="entry name" value="PHOSPHOGLYCOLATE PHOSPHATASE"/>
    <property type="match status" value="1"/>
</dbReference>
<dbReference type="PANTHER" id="PTHR43434:SF25">
    <property type="entry name" value="PHOSPHOGLYCOLATE PHOSPHATASE"/>
    <property type="match status" value="1"/>
</dbReference>
<dbReference type="GO" id="GO:0008967">
    <property type="term" value="F:phosphoglycolate phosphatase activity"/>
    <property type="evidence" value="ECO:0007669"/>
    <property type="project" value="TreeGrafter"/>
</dbReference>
<gene>
    <name evidence="3" type="ORF">D7J84_23840</name>
</gene>
<dbReference type="Pfam" id="PF13419">
    <property type="entry name" value="HAD_2"/>
    <property type="match status" value="1"/>
</dbReference>
<evidence type="ECO:0000256" key="1">
    <source>
        <dbReference type="ARBA" id="ARBA00022801"/>
    </source>
</evidence>
<dbReference type="InterPro" id="IPR023214">
    <property type="entry name" value="HAD_sf"/>
</dbReference>
<dbReference type="GO" id="GO:0005829">
    <property type="term" value="C:cytosol"/>
    <property type="evidence" value="ECO:0007669"/>
    <property type="project" value="TreeGrafter"/>
</dbReference>
<accession>A0A9W3VEZ3</accession>
<name>A0A9W3VEZ3_BACTU</name>
<keyword evidence="2" id="KW-0460">Magnesium</keyword>
<sequence length="209" mass="24615">MNILWDFDGTLFDTYPAYTMMLSEILGDSVEKQEIYKNLKISYSHAIQYYNISCEQEEKIKVLKGKFTPKDMKPFAGVEEVLKFADKNVIMTHKHRKRVMAILKYYGWEKYFVDMVTIDDGFPRKPNSLAYNHLHKKYNIDLAIGDRELDLLPAKELGISTCMFQGNCDVADYSLSHYSEFFKVVSDREFSLFFRTISFYFLYIKIARS</sequence>
<dbReference type="InterPro" id="IPR006439">
    <property type="entry name" value="HAD-SF_hydro_IA"/>
</dbReference>
<dbReference type="Gene3D" id="1.10.150.240">
    <property type="entry name" value="Putative phosphatase, domain 2"/>
    <property type="match status" value="1"/>
</dbReference>
<evidence type="ECO:0000313" key="3">
    <source>
        <dbReference type="EMBL" id="AYF84011.1"/>
    </source>
</evidence>
<dbReference type="Gene3D" id="3.40.50.1000">
    <property type="entry name" value="HAD superfamily/HAD-like"/>
    <property type="match status" value="1"/>
</dbReference>
<reference evidence="3 4" key="1">
    <citation type="submission" date="2018-09" db="EMBL/GenBank/DDBJ databases">
        <title>Complete genome of Bacillus thuringiensis strain QZL38.</title>
        <authorList>
            <person name="Song F."/>
        </authorList>
    </citation>
    <scope>NUCLEOTIDE SEQUENCE [LARGE SCALE GENOMIC DNA]</scope>
    <source>
        <strain evidence="3 4">QZL38</strain>
    </source>
</reference>
<dbReference type="Proteomes" id="UP000269847">
    <property type="component" value="Chromosome"/>
</dbReference>